<evidence type="ECO:0000256" key="8">
    <source>
        <dbReference type="SAM" id="MobiDB-lite"/>
    </source>
</evidence>
<gene>
    <name evidence="10" type="primary">TAF15_4</name>
    <name evidence="10" type="ORF">g.112014</name>
</gene>
<feature type="compositionally biased region" description="Basic and acidic residues" evidence="8">
    <location>
        <begin position="425"/>
        <end position="461"/>
    </location>
</feature>
<evidence type="ECO:0000256" key="7">
    <source>
        <dbReference type="PROSITE-ProRule" id="PRU00322"/>
    </source>
</evidence>
<keyword evidence="2" id="KW-0479">Metal-binding</keyword>
<feature type="compositionally biased region" description="Basic and acidic residues" evidence="8">
    <location>
        <begin position="378"/>
        <end position="388"/>
    </location>
</feature>
<reference evidence="10" key="1">
    <citation type="submission" date="2015-07" db="EMBL/GenBank/DDBJ databases">
        <title>Transcriptome Assembly of Anthurium amnicola.</title>
        <authorList>
            <person name="Suzuki J."/>
        </authorList>
    </citation>
    <scope>NUCLEOTIDE SEQUENCE</scope>
</reference>
<proteinExistence type="predicted"/>
<name>A0A1D1Y292_9ARAE</name>
<organism evidence="10">
    <name type="scientific">Anthurium amnicola</name>
    <dbReference type="NCBI Taxonomy" id="1678845"/>
    <lineage>
        <taxon>Eukaryota</taxon>
        <taxon>Viridiplantae</taxon>
        <taxon>Streptophyta</taxon>
        <taxon>Embryophyta</taxon>
        <taxon>Tracheophyta</taxon>
        <taxon>Spermatophyta</taxon>
        <taxon>Magnoliopsida</taxon>
        <taxon>Liliopsida</taxon>
        <taxon>Araceae</taxon>
        <taxon>Pothoideae</taxon>
        <taxon>Potheae</taxon>
        <taxon>Anthurium</taxon>
    </lineage>
</organism>
<feature type="region of interest" description="Disordered" evidence="8">
    <location>
        <begin position="199"/>
        <end position="221"/>
    </location>
</feature>
<protein>
    <submittedName>
        <fullName evidence="10">TATA-binding protein-associated factor 2N</fullName>
    </submittedName>
</protein>
<evidence type="ECO:0000256" key="3">
    <source>
        <dbReference type="ARBA" id="ARBA00022771"/>
    </source>
</evidence>
<dbReference type="FunFam" id="4.10.1060.10:FF:000017">
    <property type="entry name" value="FUS RNA-binding protein"/>
    <property type="match status" value="1"/>
</dbReference>
<dbReference type="GO" id="GO:0003723">
    <property type="term" value="F:RNA binding"/>
    <property type="evidence" value="ECO:0007669"/>
    <property type="project" value="UniProtKB-KW"/>
</dbReference>
<feature type="compositionally biased region" description="Basic and acidic residues" evidence="8">
    <location>
        <begin position="52"/>
        <end position="68"/>
    </location>
</feature>
<dbReference type="GO" id="GO:0006355">
    <property type="term" value="P:regulation of DNA-templated transcription"/>
    <property type="evidence" value="ECO:0007669"/>
    <property type="project" value="InterPro"/>
</dbReference>
<accession>A0A1D1Y292</accession>
<feature type="compositionally biased region" description="Low complexity" evidence="8">
    <location>
        <begin position="352"/>
        <end position="361"/>
    </location>
</feature>
<dbReference type="GO" id="GO:0008270">
    <property type="term" value="F:zinc ion binding"/>
    <property type="evidence" value="ECO:0007669"/>
    <property type="project" value="UniProtKB-KW"/>
</dbReference>
<feature type="compositionally biased region" description="Pro residues" evidence="8">
    <location>
        <begin position="362"/>
        <end position="374"/>
    </location>
</feature>
<dbReference type="PANTHER" id="PTHR23238">
    <property type="entry name" value="RNA BINDING PROTEIN"/>
    <property type="match status" value="1"/>
</dbReference>
<evidence type="ECO:0000256" key="6">
    <source>
        <dbReference type="ARBA" id="ARBA00023242"/>
    </source>
</evidence>
<dbReference type="SUPFAM" id="SSF90209">
    <property type="entry name" value="Ran binding protein zinc finger-like"/>
    <property type="match status" value="1"/>
</dbReference>
<feature type="compositionally biased region" description="Basic and acidic residues" evidence="8">
    <location>
        <begin position="122"/>
        <end position="140"/>
    </location>
</feature>
<dbReference type="PROSITE" id="PS01358">
    <property type="entry name" value="ZF_RANBP2_1"/>
    <property type="match status" value="1"/>
</dbReference>
<feature type="compositionally biased region" description="Polar residues" evidence="8">
    <location>
        <begin position="87"/>
        <end position="96"/>
    </location>
</feature>
<dbReference type="AlphaFoldDB" id="A0A1D1Y292"/>
<feature type="region of interest" description="Disordered" evidence="8">
    <location>
        <begin position="237"/>
        <end position="280"/>
    </location>
</feature>
<dbReference type="EMBL" id="GDJX01019195">
    <property type="protein sequence ID" value="JAT48741.1"/>
    <property type="molecule type" value="Transcribed_RNA"/>
</dbReference>
<comment type="subcellular location">
    <subcellularLocation>
        <location evidence="1">Nucleus</location>
    </subcellularLocation>
</comment>
<feature type="compositionally biased region" description="Basic and acidic residues" evidence="8">
    <location>
        <begin position="500"/>
        <end position="509"/>
    </location>
</feature>
<evidence type="ECO:0000256" key="4">
    <source>
        <dbReference type="ARBA" id="ARBA00022833"/>
    </source>
</evidence>
<dbReference type="Gene3D" id="4.10.1060.10">
    <property type="entry name" value="Zinc finger, RanBP2-type"/>
    <property type="match status" value="1"/>
</dbReference>
<dbReference type="InterPro" id="IPR034870">
    <property type="entry name" value="TET_fam"/>
</dbReference>
<evidence type="ECO:0000256" key="2">
    <source>
        <dbReference type="ARBA" id="ARBA00022723"/>
    </source>
</evidence>
<keyword evidence="4" id="KW-0862">Zinc</keyword>
<dbReference type="GO" id="GO:0005634">
    <property type="term" value="C:nucleus"/>
    <property type="evidence" value="ECO:0007669"/>
    <property type="project" value="UniProtKB-SubCell"/>
</dbReference>
<feature type="compositionally biased region" description="Pro residues" evidence="8">
    <location>
        <begin position="13"/>
        <end position="23"/>
    </location>
</feature>
<keyword evidence="6" id="KW-0539">Nucleus</keyword>
<sequence>MRPRGREQETPPLSSPSPSPPRPRVVKGSLSSMVVLPDAAADGGGNSENENGDARSPDRRNDEASAERHRSRSRRFSEDSGYGTHAGSLSPSPQQKSKYHRYDPDAEDSGELQCRRRSPYPRRLENHHYDPDFDQPEKHDHRSPHLRRTPDHSLYGQEYVRVRRPHGRGSPLRRRFDRHHYDPNYDRLLEHGRVSSFQRRPDPHHDDYGFEQTGPEHGHEFWGERVDGRFRDLSPTYGRGRKFRDGSPSYGCGRGGGRFHDVSPPYGRGRGGGRFRDVSPPYFHVGDERYDRGFDEHEPGDMHVRGEHRNDPNLAPRVGDWICKNPSCGNLNFARRESCNKCNKFRLGYVDGGPRSPRPGYSGPPSPHGPPPRFSGPLHDRGTRRDANGYRSPPNDWTGDSPKGPPPPRNGGKFRGPGLQRGKSGYHEDDGPRERDRFDRTLPNRERYEFIHERRGYDRRPLSPPGRWENGPQERSRSPPPRVRSPRKDFRRNSYMGRGQGDRYRAWQE</sequence>
<evidence type="ECO:0000256" key="1">
    <source>
        <dbReference type="ARBA" id="ARBA00004123"/>
    </source>
</evidence>
<dbReference type="InterPro" id="IPR036443">
    <property type="entry name" value="Znf_RanBP2_sf"/>
</dbReference>
<keyword evidence="3 7" id="KW-0863">Zinc-finger</keyword>
<evidence type="ECO:0000259" key="9">
    <source>
        <dbReference type="PROSITE" id="PS50199"/>
    </source>
</evidence>
<feature type="domain" description="RanBP2-type" evidence="9">
    <location>
        <begin position="317"/>
        <end position="348"/>
    </location>
</feature>
<feature type="region of interest" description="Disordered" evidence="8">
    <location>
        <begin position="350"/>
        <end position="509"/>
    </location>
</feature>
<dbReference type="InterPro" id="IPR001876">
    <property type="entry name" value="Znf_RanBP2"/>
</dbReference>
<dbReference type="SMART" id="SM00547">
    <property type="entry name" value="ZnF_RBZ"/>
    <property type="match status" value="1"/>
</dbReference>
<evidence type="ECO:0000256" key="5">
    <source>
        <dbReference type="ARBA" id="ARBA00022884"/>
    </source>
</evidence>
<evidence type="ECO:0000313" key="10">
    <source>
        <dbReference type="EMBL" id="JAT48741.1"/>
    </source>
</evidence>
<keyword evidence="5" id="KW-0694">RNA-binding</keyword>
<dbReference type="PROSITE" id="PS50199">
    <property type="entry name" value="ZF_RANBP2_2"/>
    <property type="match status" value="1"/>
</dbReference>
<feature type="region of interest" description="Disordered" evidence="8">
    <location>
        <begin position="1"/>
        <end position="150"/>
    </location>
</feature>